<evidence type="ECO:0000313" key="1">
    <source>
        <dbReference type="EMBL" id="XBO82349.1"/>
    </source>
</evidence>
<organism evidence="1">
    <name type="scientific">Salmonella phage vB_SenS-AKM_HA2021_32</name>
    <dbReference type="NCBI Taxonomy" id="3158841"/>
    <lineage>
        <taxon>Viruses</taxon>
        <taxon>Duplodnaviria</taxon>
        <taxon>Heunggongvirae</taxon>
        <taxon>Uroviricota</taxon>
        <taxon>Caudoviricetes</taxon>
        <taxon>Demerecviridae</taxon>
        <taxon>Markadamsvirinae</taxon>
        <taxon>Epseptimavirus</taxon>
    </lineage>
</organism>
<proteinExistence type="predicted"/>
<gene>
    <name evidence="1" type="ORF">AKMHA202132_200</name>
</gene>
<name>A0AAU7L2N6_9CAUD</name>
<sequence>MIFQKSIFCCYFSLTNKFRRALIG</sequence>
<protein>
    <submittedName>
        <fullName evidence="1">Uncharacterized protein</fullName>
    </submittedName>
</protein>
<reference evidence="1" key="1">
    <citation type="submission" date="2024-05" db="EMBL/GenBank/DDBJ databases">
        <authorList>
            <person name="Martinez-Soto C.E."/>
            <person name="Kropinski A.M."/>
            <person name="Chow E.M.C."/>
            <person name="Lone A."/>
            <person name="Anany H."/>
        </authorList>
    </citation>
    <scope>NUCLEOTIDE SEQUENCE</scope>
</reference>
<accession>A0AAU7L2N6</accession>
<dbReference type="EMBL" id="PP836394">
    <property type="protein sequence ID" value="XBO82349.1"/>
    <property type="molecule type" value="Genomic_DNA"/>
</dbReference>